<evidence type="ECO:0000313" key="2">
    <source>
        <dbReference type="EMBL" id="AWN45727.1"/>
    </source>
</evidence>
<feature type="region of interest" description="Disordered" evidence="1">
    <location>
        <begin position="1"/>
        <end position="26"/>
    </location>
</feature>
<dbReference type="EMBL" id="CP029553">
    <property type="protein sequence ID" value="AWN45727.1"/>
    <property type="molecule type" value="Genomic_DNA"/>
</dbReference>
<sequence length="129" mass="14487">MAEGKRTTMRGRGDYSGRPRRTRPFGARYLFQPRRMSESQYLARLRAILGEGNVRIVETPSGRTLSIRDGRRMTPAVADEYQWNLRDLVAGLRDLLTRSGDACARQTDLSCEAPSASRARADASACDHR</sequence>
<dbReference type="AlphaFoldDB" id="A0A2U8WHU1"/>
<accession>A0A2U8WHU1</accession>
<evidence type="ECO:0000256" key="1">
    <source>
        <dbReference type="SAM" id="MobiDB-lite"/>
    </source>
</evidence>
<feature type="compositionally biased region" description="Basic and acidic residues" evidence="1">
    <location>
        <begin position="1"/>
        <end position="17"/>
    </location>
</feature>
<keyword evidence="3" id="KW-1185">Reference proteome</keyword>
<protein>
    <submittedName>
        <fullName evidence="2">Uncharacterized protein</fullName>
    </submittedName>
</protein>
<proteinExistence type="predicted"/>
<gene>
    <name evidence="2" type="ORF">DK419_04850</name>
</gene>
<dbReference type="RefSeq" id="WP_109958087.1">
    <property type="nucleotide sequence ID" value="NZ_CP029553.1"/>
</dbReference>
<name>A0A2U8WHU1_9HYPH</name>
<reference evidence="2 3" key="1">
    <citation type="submission" date="2018-05" db="EMBL/GenBank/DDBJ databases">
        <title>Complete Genome Sequence of Methylobacterium sp. 17Sr1-28.</title>
        <authorList>
            <person name="Srinivasan S."/>
        </authorList>
    </citation>
    <scope>NUCLEOTIDE SEQUENCE [LARGE SCALE GENOMIC DNA]</scope>
    <source>
        <strain evidence="2 3">17Sr1-28</strain>
    </source>
</reference>
<organism evidence="2 3">
    <name type="scientific">Methylobacterium terrae</name>
    <dbReference type="NCBI Taxonomy" id="2202827"/>
    <lineage>
        <taxon>Bacteria</taxon>
        <taxon>Pseudomonadati</taxon>
        <taxon>Pseudomonadota</taxon>
        <taxon>Alphaproteobacteria</taxon>
        <taxon>Hyphomicrobiales</taxon>
        <taxon>Methylobacteriaceae</taxon>
        <taxon>Methylobacterium</taxon>
    </lineage>
</organism>
<dbReference type="KEGG" id="mtea:DK419_04850"/>
<evidence type="ECO:0000313" key="3">
    <source>
        <dbReference type="Proteomes" id="UP000245444"/>
    </source>
</evidence>
<dbReference type="Proteomes" id="UP000245444">
    <property type="component" value="Chromosome"/>
</dbReference>